<feature type="compositionally biased region" description="Basic and acidic residues" evidence="2">
    <location>
        <begin position="1427"/>
        <end position="1473"/>
    </location>
</feature>
<dbReference type="Proteomes" id="UP000806522">
    <property type="component" value="Unassembled WGS sequence"/>
</dbReference>
<gene>
    <name evidence="4" type="ORF">E7101_12605</name>
</gene>
<proteinExistence type="predicted"/>
<comment type="caution">
    <text evidence="4">The sequence shown here is derived from an EMBL/GenBank/DDBJ whole genome shotgun (WGS) entry which is preliminary data.</text>
</comment>
<dbReference type="PANTHER" id="PTHR32387">
    <property type="entry name" value="WU:FJ29H11"/>
    <property type="match status" value="1"/>
</dbReference>
<evidence type="ECO:0000259" key="3">
    <source>
        <dbReference type="Pfam" id="PF25794"/>
    </source>
</evidence>
<organism evidence="4 5">
    <name type="scientific">Xylanibacter ruminicola</name>
    <name type="common">Prevotella ruminicola</name>
    <dbReference type="NCBI Taxonomy" id="839"/>
    <lineage>
        <taxon>Bacteria</taxon>
        <taxon>Pseudomonadati</taxon>
        <taxon>Bacteroidota</taxon>
        <taxon>Bacteroidia</taxon>
        <taxon>Bacteroidales</taxon>
        <taxon>Prevotellaceae</taxon>
        <taxon>Xylanibacter</taxon>
    </lineage>
</organism>
<evidence type="ECO:0000256" key="1">
    <source>
        <dbReference type="SAM" id="Coils"/>
    </source>
</evidence>
<evidence type="ECO:0000313" key="4">
    <source>
        <dbReference type="EMBL" id="MBE6271765.1"/>
    </source>
</evidence>
<feature type="region of interest" description="Disordered" evidence="2">
    <location>
        <begin position="1427"/>
        <end position="1475"/>
    </location>
</feature>
<accession>A0A9D5P1Y2</accession>
<dbReference type="NCBIfam" id="NF047352">
    <property type="entry name" value="P_loop_sacsin"/>
    <property type="match status" value="1"/>
</dbReference>
<name>A0A9D5P1Y2_XYLRU</name>
<dbReference type="PANTHER" id="PTHR32387:SF0">
    <property type="entry name" value="PROTEIN NO VEIN"/>
    <property type="match status" value="1"/>
</dbReference>
<keyword evidence="1" id="KW-0175">Coiled coil</keyword>
<dbReference type="EMBL" id="SUYC01000016">
    <property type="protein sequence ID" value="MBE6271765.1"/>
    <property type="molecule type" value="Genomic_DNA"/>
</dbReference>
<evidence type="ECO:0000313" key="5">
    <source>
        <dbReference type="Proteomes" id="UP000806522"/>
    </source>
</evidence>
<feature type="coiled-coil region" evidence="1">
    <location>
        <begin position="1399"/>
        <end position="1426"/>
    </location>
</feature>
<dbReference type="InterPro" id="IPR036890">
    <property type="entry name" value="HATPase_C_sf"/>
</dbReference>
<evidence type="ECO:0000256" key="2">
    <source>
        <dbReference type="SAM" id="MobiDB-lite"/>
    </source>
</evidence>
<sequence>MEQKINSIFTKSDNEVIKILARWWKMSEDELMKPFKVIASFKKSDKKDKNNREYGYFVDVRNLNGDILYYPPKFGQVRIFSVYKDGFMSSDIWQINVKLAPRAQREKHKNPFMLTLDNAVVGKPKVQFIDKLKKEKLIRKIFEETGSTERDAKNTSNALHAIMGDLYTETERFVFELLQNADDQPENGKLVNVKLKTLDENLLFLHTGKPFSEDDVESISSIGDSTKKKDTEKTGYKGIGFKSVFSDADTVFIDSGNFSFAFDKNSPLYPGEANMDEIPWQIKPIWEERYRLPKEVQNEDLYFLAPVGIALNVGSEKIATYNERITELLQKPQFTLFLRNVGEISFESKGRDTIKINKQVTETGFVQITSNNSTENWITKDYIVDIPIETREAIQNEKLVPAKLKEATKTKISFAVKIENGTICPVDDAVLYTYLPTKVDDFRFNFLVNADFLTTASREQIHFKNIWNRFLFTQIGSLLLDWIKSLKDYKGALGLLPLKADDTENLLVNDFYNSLKHSLESSSFIVGHRGEQLSIYDIMLDKSGLSQIIGKDLFCQLVDNQKSLPMYEEDEVALKNNELCPNITAITTLAILQKLTNNTLFKTWFVESDETTKGIFYDWLLKKNTEQRKASIVKLVSSLPIYKFGDNYLSKEEANESTNRIVIHNGHSALVPVYKACGIECSENIDLLPISCFYSDSIIKSTFEYIFSHLRDNEAFSKWIHTASEPEKKILEDWLDKQDTSAERHEVLVKFVESLPIVVFKDKICKRGELIKRVKKTVATGYNRVSIVEVDELDSTRLIITKKLFPIVNLLTKIGFVCSANIQNSSLIKFFNLPKEYDLFNLIKTKASDALKDNGNLLTPAEKLSLFNVLRDLDGVNETNVAQNLLFGNQKHTHRRWLSSMAIYSSDIPTWLYEYTICEQENFPELKSYLIKEERVFEEVVKKHIEEIITEVSPKEIYVHYKDQWSLDFTKALINKYGVTFAILEMIELQDKDSQKFFLQKVEKIELRKGDVCPLESYEIRVLKLAFNIYDDNEIRLFTEKIFFNGKAVSKVTYSDDVTLQYHDNCILKLSLSDLLPEYKDSGMIQQVKFCLSSLGESNINRLFTMAPMDFNDINNKLDVSNGYTQTKYLFRLFYTRKYRGWINNAVINIDLSSASTEWSYKLLDILFSQRVKLFQDCFGYRLSSYFSGYISNAYIMDSEKVPSFVESWADSEEKKAYLFEQGVGTEKKELIKFRKKIVNNETVSESEVQEQSNSMISTLNFLVEKIGLPLNGNNQIETLLKMSSICRNVTSQIDIEKLKDISEEYNIAEYQNWKNDSTINIYVFSGMIPKKLIYQNSILCFYTQELSYYDWSQKTLYISKDIEIRDVLYNAISNNSIPFTSSDWSKLYYDNLVSKDEVESRDMEIENLRRELQEYIDKFGKLSKDKDISKPNDTPDTKRNEESENKGDKDKTNEKTREEDPTIKKGKEKGIPKSDQIIAQLEAQKFLMGAMPEWHFPQQYGEYNEKEGKPYHFSTVKIHDIQGEPKLIVLKSYKKQDEPFKLNPEELDYIFKNSAELMIYTGDDIKRIDKEDLVRNQSNISLSFSTENLDIEERIDAFCTTLHYFKELHFDFSSFNIAENAESIKNIFKKNEGTQNTNTEGDL</sequence>
<dbReference type="SUPFAM" id="SSF55874">
    <property type="entry name" value="ATPase domain of HSP90 chaperone/DNA topoisomerase II/histidine kinase"/>
    <property type="match status" value="1"/>
</dbReference>
<feature type="domain" description="Sacsin/Nov" evidence="3">
    <location>
        <begin position="171"/>
        <end position="271"/>
    </location>
</feature>
<dbReference type="InterPro" id="IPR052957">
    <property type="entry name" value="Auxin_embryo_med"/>
</dbReference>
<reference evidence="4" key="1">
    <citation type="submission" date="2019-04" db="EMBL/GenBank/DDBJ databases">
        <title>Evolution of Biomass-Degrading Anaerobic Consortia Revealed by Metagenomics.</title>
        <authorList>
            <person name="Peng X."/>
        </authorList>
    </citation>
    <scope>NUCLEOTIDE SEQUENCE</scope>
    <source>
        <strain evidence="4">SIG140</strain>
    </source>
</reference>
<dbReference type="InterPro" id="IPR058210">
    <property type="entry name" value="SACS/Nov_dom"/>
</dbReference>
<protein>
    <recommendedName>
        <fullName evidence="3">Sacsin/Nov domain-containing protein</fullName>
    </recommendedName>
</protein>
<dbReference type="Gene3D" id="3.30.565.10">
    <property type="entry name" value="Histidine kinase-like ATPase, C-terminal domain"/>
    <property type="match status" value="1"/>
</dbReference>
<dbReference type="Pfam" id="PF25794">
    <property type="entry name" value="SACS"/>
    <property type="match status" value="1"/>
</dbReference>